<dbReference type="PANTHER" id="PTHR43182:SF1">
    <property type="entry name" value="COBALT-PRECORRIN-7 C(5)-METHYLTRANSFERASE"/>
    <property type="match status" value="1"/>
</dbReference>
<reference evidence="7 8" key="1">
    <citation type="journal article" date="2018" name="Environ. Microbiol.">
        <title>Novel energy conservation strategies and behaviour of Pelotomaculum schinkii driving syntrophic propionate catabolism.</title>
        <authorList>
            <person name="Hidalgo-Ahumada C.A.P."/>
            <person name="Nobu M.K."/>
            <person name="Narihiro T."/>
            <person name="Tamaki H."/>
            <person name="Liu W.T."/>
            <person name="Kamagata Y."/>
            <person name="Stams A.J.M."/>
            <person name="Imachi H."/>
            <person name="Sousa D.Z."/>
        </authorList>
    </citation>
    <scope>NUCLEOTIDE SEQUENCE [LARGE SCALE GENOMIC DNA]</scope>
    <source>
        <strain evidence="7 8">HH</strain>
    </source>
</reference>
<organism evidence="7 8">
    <name type="scientific">Pelotomaculum schinkii</name>
    <dbReference type="NCBI Taxonomy" id="78350"/>
    <lineage>
        <taxon>Bacteria</taxon>
        <taxon>Bacillati</taxon>
        <taxon>Bacillota</taxon>
        <taxon>Clostridia</taxon>
        <taxon>Eubacteriales</taxon>
        <taxon>Desulfotomaculaceae</taxon>
        <taxon>Pelotomaculum</taxon>
    </lineage>
</organism>
<dbReference type="GO" id="GO:0009236">
    <property type="term" value="P:cobalamin biosynthetic process"/>
    <property type="evidence" value="ECO:0007669"/>
    <property type="project" value="UniProtKB-UniPathway"/>
</dbReference>
<name>A0A4Y7RF58_9FIRM</name>
<keyword evidence="2" id="KW-0169">Cobalamin biosynthesis</keyword>
<keyword evidence="4 7" id="KW-0808">Transferase</keyword>
<proteinExistence type="predicted"/>
<gene>
    <name evidence="7" type="primary">cbiT</name>
    <name evidence="7" type="ORF">Psch_00492</name>
</gene>
<dbReference type="InterPro" id="IPR025714">
    <property type="entry name" value="Methyltranfer_dom"/>
</dbReference>
<dbReference type="Pfam" id="PF13847">
    <property type="entry name" value="Methyltransf_31"/>
    <property type="match status" value="1"/>
</dbReference>
<accession>A0A4Y7RF58</accession>
<comment type="pathway">
    <text evidence="1">Cofactor biosynthesis; adenosylcobalamin biosynthesis.</text>
</comment>
<keyword evidence="3 7" id="KW-0489">Methyltransferase</keyword>
<keyword evidence="5" id="KW-0949">S-adenosyl-L-methionine</keyword>
<dbReference type="EC" id="2.1.1.-" evidence="7"/>
<feature type="domain" description="Methyltransferase" evidence="6">
    <location>
        <begin position="25"/>
        <end position="131"/>
    </location>
</feature>
<evidence type="ECO:0000256" key="1">
    <source>
        <dbReference type="ARBA" id="ARBA00004953"/>
    </source>
</evidence>
<dbReference type="Proteomes" id="UP000298324">
    <property type="component" value="Unassembled WGS sequence"/>
</dbReference>
<sequence length="182" mass="19290">MRGNVPMTKEEVRVITLAKARLAPNHVVWDIGAGTGSLSVEAALQATGGFVYAVERSPAGIHLIQSNMKAFGLDNLKIIEGVAPEALDELPDPDRVFVGGSGGHLTGILESVYQRLLPGGRIIVNTITLETAAHALELLQQFYGDVDAVQISVARVVKAGASHLLKGMNPVTVLSAEKRANY</sequence>
<dbReference type="CDD" id="cd02440">
    <property type="entry name" value="AdoMet_MTases"/>
    <property type="match status" value="1"/>
</dbReference>
<dbReference type="InterPro" id="IPR050714">
    <property type="entry name" value="Cobalamin_biosynth_MTase"/>
</dbReference>
<dbReference type="InterPro" id="IPR029063">
    <property type="entry name" value="SAM-dependent_MTases_sf"/>
</dbReference>
<dbReference type="EMBL" id="QFGA01000001">
    <property type="protein sequence ID" value="TEB06957.1"/>
    <property type="molecule type" value="Genomic_DNA"/>
</dbReference>
<protein>
    <submittedName>
        <fullName evidence="7">Putative cobalt-precorrin-6Y C(15)-methyltransferase (Decarboxylating)</fullName>
        <ecNumber evidence="7">2.1.1.-</ecNumber>
    </submittedName>
</protein>
<dbReference type="AlphaFoldDB" id="A0A4Y7RF58"/>
<dbReference type="GO" id="GO:0008276">
    <property type="term" value="F:protein methyltransferase activity"/>
    <property type="evidence" value="ECO:0007669"/>
    <property type="project" value="InterPro"/>
</dbReference>
<dbReference type="GO" id="GO:0032259">
    <property type="term" value="P:methylation"/>
    <property type="evidence" value="ECO:0007669"/>
    <property type="project" value="UniProtKB-KW"/>
</dbReference>
<dbReference type="PANTHER" id="PTHR43182">
    <property type="entry name" value="COBALT-PRECORRIN-6B C(15)-METHYLTRANSFERASE (DECARBOXYLATING)"/>
    <property type="match status" value="1"/>
</dbReference>
<evidence type="ECO:0000313" key="8">
    <source>
        <dbReference type="Proteomes" id="UP000298324"/>
    </source>
</evidence>
<evidence type="ECO:0000313" key="7">
    <source>
        <dbReference type="EMBL" id="TEB06957.1"/>
    </source>
</evidence>
<keyword evidence="8" id="KW-1185">Reference proteome</keyword>
<dbReference type="UniPathway" id="UPA00148"/>
<evidence type="ECO:0000256" key="4">
    <source>
        <dbReference type="ARBA" id="ARBA00022679"/>
    </source>
</evidence>
<dbReference type="NCBIfam" id="TIGR02469">
    <property type="entry name" value="CbiT"/>
    <property type="match status" value="1"/>
</dbReference>
<evidence type="ECO:0000256" key="5">
    <source>
        <dbReference type="ARBA" id="ARBA00022691"/>
    </source>
</evidence>
<comment type="caution">
    <text evidence="7">The sequence shown here is derived from an EMBL/GenBank/DDBJ whole genome shotgun (WGS) entry which is preliminary data.</text>
</comment>
<evidence type="ECO:0000256" key="2">
    <source>
        <dbReference type="ARBA" id="ARBA00022573"/>
    </source>
</evidence>
<dbReference type="SUPFAM" id="SSF53335">
    <property type="entry name" value="S-adenosyl-L-methionine-dependent methyltransferases"/>
    <property type="match status" value="1"/>
</dbReference>
<dbReference type="Gene3D" id="3.40.50.150">
    <property type="entry name" value="Vaccinia Virus protein VP39"/>
    <property type="match status" value="1"/>
</dbReference>
<dbReference type="InterPro" id="IPR014008">
    <property type="entry name" value="Cbl_synth_MTase_CbiT"/>
</dbReference>
<evidence type="ECO:0000259" key="6">
    <source>
        <dbReference type="Pfam" id="PF13847"/>
    </source>
</evidence>
<evidence type="ECO:0000256" key="3">
    <source>
        <dbReference type="ARBA" id="ARBA00022603"/>
    </source>
</evidence>